<gene>
    <name evidence="1" type="ordered locus">Trad_0861</name>
</gene>
<dbReference type="HOGENOM" id="CLU_2738886_0_0_0"/>
<dbReference type="STRING" id="649638.Trad_0861"/>
<dbReference type="KEGG" id="tra:Trad_0861"/>
<evidence type="ECO:0000313" key="2">
    <source>
        <dbReference type="Proteomes" id="UP000000379"/>
    </source>
</evidence>
<reference evidence="1 2" key="2">
    <citation type="journal article" date="2011" name="Stand. Genomic Sci.">
        <title>Complete genome sequence of Truepera radiovictrix type strain (RQ-24).</title>
        <authorList>
            <person name="Ivanova N."/>
            <person name="Rohde C."/>
            <person name="Munk C."/>
            <person name="Nolan M."/>
            <person name="Lucas S."/>
            <person name="Del Rio T.G."/>
            <person name="Tice H."/>
            <person name="Deshpande S."/>
            <person name="Cheng J.F."/>
            <person name="Tapia R."/>
            <person name="Han C."/>
            <person name="Goodwin L."/>
            <person name="Pitluck S."/>
            <person name="Liolios K."/>
            <person name="Mavromatis K."/>
            <person name="Mikhailova N."/>
            <person name="Pati A."/>
            <person name="Chen A."/>
            <person name="Palaniappan K."/>
            <person name="Land M."/>
            <person name="Hauser L."/>
            <person name="Chang Y.J."/>
            <person name="Jeffries C.D."/>
            <person name="Brambilla E."/>
            <person name="Rohde M."/>
            <person name="Goker M."/>
            <person name="Tindall B.J."/>
            <person name="Woyke T."/>
            <person name="Bristow J."/>
            <person name="Eisen J.A."/>
            <person name="Markowitz V."/>
            <person name="Hugenholtz P."/>
            <person name="Kyrpides N.C."/>
            <person name="Klenk H.P."/>
            <person name="Lapidus A."/>
        </authorList>
    </citation>
    <scope>NUCLEOTIDE SEQUENCE [LARGE SCALE GENOMIC DNA]</scope>
    <source>
        <strain evidence="2">DSM 17093 / CIP 108686 / LMG 22925 / RQ-24</strain>
    </source>
</reference>
<name>D7CU97_TRURR</name>
<evidence type="ECO:0000313" key="1">
    <source>
        <dbReference type="EMBL" id="ADI13995.1"/>
    </source>
</evidence>
<dbReference type="RefSeq" id="WP_013177367.1">
    <property type="nucleotide sequence ID" value="NC_014221.1"/>
</dbReference>
<sequence>MNQLSREDFFALPLEEIEGRTGLPAPQGADEAELQAYRERAWRSYKLDVANREEWVGIEGENVGPAEDETL</sequence>
<keyword evidence="2" id="KW-1185">Reference proteome</keyword>
<dbReference type="EMBL" id="CP002049">
    <property type="protein sequence ID" value="ADI13995.1"/>
    <property type="molecule type" value="Genomic_DNA"/>
</dbReference>
<dbReference type="Proteomes" id="UP000000379">
    <property type="component" value="Chromosome"/>
</dbReference>
<proteinExistence type="predicted"/>
<dbReference type="AlphaFoldDB" id="D7CU97"/>
<protein>
    <submittedName>
        <fullName evidence="1">Uncharacterized protein</fullName>
    </submittedName>
</protein>
<reference evidence="2" key="1">
    <citation type="submission" date="2010-05" db="EMBL/GenBank/DDBJ databases">
        <title>The complete genome of Truepera radiovictris DSM 17093.</title>
        <authorList>
            <consortium name="US DOE Joint Genome Institute (JGI-PGF)"/>
            <person name="Lucas S."/>
            <person name="Copeland A."/>
            <person name="Lapidus A."/>
            <person name="Glavina del Rio T."/>
            <person name="Dalin E."/>
            <person name="Tice H."/>
            <person name="Bruce D."/>
            <person name="Goodwin L."/>
            <person name="Pitluck S."/>
            <person name="Kyrpides N."/>
            <person name="Mavromatis K."/>
            <person name="Ovchinnikova G."/>
            <person name="Munk A.C."/>
            <person name="Detter J.C."/>
            <person name="Han C."/>
            <person name="Tapia R."/>
            <person name="Land M."/>
            <person name="Hauser L."/>
            <person name="Markowitz V."/>
            <person name="Cheng J.-F."/>
            <person name="Hugenholtz P."/>
            <person name="Woyke T."/>
            <person name="Wu D."/>
            <person name="Tindall B."/>
            <person name="Pomrenke H.G."/>
            <person name="Brambilla E."/>
            <person name="Klenk H.-P."/>
            <person name="Eisen J.A."/>
        </authorList>
    </citation>
    <scope>NUCLEOTIDE SEQUENCE [LARGE SCALE GENOMIC DNA]</scope>
    <source>
        <strain evidence="2">DSM 17093 / CIP 108686 / LMG 22925 / RQ-24</strain>
    </source>
</reference>
<organism evidence="1 2">
    <name type="scientific">Truepera radiovictrix (strain DSM 17093 / CIP 108686 / LMG 22925 / RQ-24)</name>
    <dbReference type="NCBI Taxonomy" id="649638"/>
    <lineage>
        <taxon>Bacteria</taxon>
        <taxon>Thermotogati</taxon>
        <taxon>Deinococcota</taxon>
        <taxon>Deinococci</taxon>
        <taxon>Trueperales</taxon>
        <taxon>Trueperaceae</taxon>
        <taxon>Truepera</taxon>
    </lineage>
</organism>
<accession>D7CU97</accession>